<feature type="region of interest" description="Disordered" evidence="8">
    <location>
        <begin position="1"/>
        <end position="31"/>
    </location>
</feature>
<gene>
    <name evidence="12" type="ORF">KIH74_12180</name>
</gene>
<feature type="domain" description="Glycosyltransferase RgtA/B/C/D-like" evidence="10">
    <location>
        <begin position="105"/>
        <end position="260"/>
    </location>
</feature>
<evidence type="ECO:0000256" key="6">
    <source>
        <dbReference type="ARBA" id="ARBA00022989"/>
    </source>
</evidence>
<accession>A0ABS5TF42</accession>
<sequence>MTTTSPGLQATPGAEPPGTAPESHSNFSGRQRGRRRFWVSAEGDPAWARPALLVLLIGTACLYLINLSNSGYANEYYAAAAQAGSESWKALFFGSLDASNYITVDKPPASLWLMGLSGQIFGFSSFSMLLPQAIEGILSVAFLYAAVKRWSGPAAGLLAGAILALTPAAVLIFRFNNPDALLVLLLTIATYCMVRAMEKGATKWVLLCGTAIGFAFLAKMLQGFVIVPALGLAYLVCAPVSFKRRFLQLLGGFAMMIVSCGWYIAIVYAWPADSRPYIGGSEGNSILNLVFGYNGLGRVFGGDGNAGGGGGGGMSGGQAGSSFGGPTGLNRLFSSDMGDHISWLLPAALIALVAGLILTARRPRTDRTRAALIMWGGWLLITGLLFSFMEGTIHPYYTVALAPAIAALIGISGKALWDARESWFARIGLALIVLAAGLWSFTLLARNDDWHPEIRYILLPLTVIAALVLLVPIRLAARTIAAAMVVGVLAGGTGTVAYALPTAATGHSGSIPSVGPSGSGSGMSMGGGGGMGGGSSSSDSSEIDALLQSAGTTWAAAANSANSSATYQLSSGEPIMALGGFSGSDDAITLAEFKELVADGQVRYYISGGMGGGGGMGRSSSSSSSTDSGTDSSQSQSQSSQGTTELPEGMELPGGSSGSSDDSSSSQGGPGGNGGGNGGGMGGGTTSEIAEWVAENFTATTVGSTTVYDLQSSTTTSAS</sequence>
<dbReference type="Pfam" id="PF13231">
    <property type="entry name" value="PMT_2"/>
    <property type="match status" value="1"/>
</dbReference>
<feature type="transmembrane region" description="Helical" evidence="9">
    <location>
        <begin position="480"/>
        <end position="500"/>
    </location>
</feature>
<feature type="transmembrane region" description="Helical" evidence="9">
    <location>
        <begin position="340"/>
        <end position="358"/>
    </location>
</feature>
<comment type="caution">
    <text evidence="12">The sequence shown here is derived from an EMBL/GenBank/DDBJ whole genome shotgun (WGS) entry which is preliminary data.</text>
</comment>
<evidence type="ECO:0000256" key="4">
    <source>
        <dbReference type="ARBA" id="ARBA00022679"/>
    </source>
</evidence>
<feature type="compositionally biased region" description="Gly residues" evidence="8">
    <location>
        <begin position="517"/>
        <end position="535"/>
    </location>
</feature>
<proteinExistence type="predicted"/>
<feature type="region of interest" description="Disordered" evidence="8">
    <location>
        <begin position="610"/>
        <end position="689"/>
    </location>
</feature>
<protein>
    <submittedName>
        <fullName evidence="12">Glycosyltransferase family 39 protein</fullName>
    </submittedName>
</protein>
<comment type="subcellular location">
    <subcellularLocation>
        <location evidence="1">Cell membrane</location>
        <topology evidence="1">Multi-pass membrane protein</topology>
    </subcellularLocation>
</comment>
<evidence type="ECO:0000256" key="9">
    <source>
        <dbReference type="SAM" id="Phobius"/>
    </source>
</evidence>
<dbReference type="InterPro" id="IPR050297">
    <property type="entry name" value="LipidA_mod_glycosyltrf_83"/>
</dbReference>
<name>A0ABS5TF42_9ACTN</name>
<keyword evidence="3" id="KW-0328">Glycosyltransferase</keyword>
<evidence type="ECO:0000259" key="11">
    <source>
        <dbReference type="Pfam" id="PF24878"/>
    </source>
</evidence>
<feature type="compositionally biased region" description="Gly residues" evidence="8">
    <location>
        <begin position="668"/>
        <end position="685"/>
    </location>
</feature>
<dbReference type="PANTHER" id="PTHR33908">
    <property type="entry name" value="MANNOSYLTRANSFERASE YKCB-RELATED"/>
    <property type="match status" value="1"/>
</dbReference>
<evidence type="ECO:0000256" key="8">
    <source>
        <dbReference type="SAM" id="MobiDB-lite"/>
    </source>
</evidence>
<dbReference type="Pfam" id="PF24878">
    <property type="entry name" value="YkcB_C"/>
    <property type="match status" value="1"/>
</dbReference>
<dbReference type="Proteomes" id="UP001197247">
    <property type="component" value="Unassembled WGS sequence"/>
</dbReference>
<feature type="transmembrane region" description="Helical" evidence="9">
    <location>
        <begin position="370"/>
        <end position="389"/>
    </location>
</feature>
<evidence type="ECO:0000256" key="1">
    <source>
        <dbReference type="ARBA" id="ARBA00004651"/>
    </source>
</evidence>
<reference evidence="12 13" key="1">
    <citation type="submission" date="2021-05" db="EMBL/GenBank/DDBJ databases">
        <title>Kineosporia and Streptomyces sp. nov. two new marine actinobacteria isolated from Coral.</title>
        <authorList>
            <person name="Buangrab K."/>
            <person name="Sutthacheep M."/>
            <person name="Yeemin T."/>
            <person name="Harunari E."/>
            <person name="Igarashi Y."/>
            <person name="Kanchanasin P."/>
            <person name="Tanasupawat S."/>
            <person name="Phongsopitanun W."/>
        </authorList>
    </citation>
    <scope>NUCLEOTIDE SEQUENCE [LARGE SCALE GENOMIC DNA]</scope>
    <source>
        <strain evidence="12 13">J2-2</strain>
    </source>
</reference>
<organism evidence="12 13">
    <name type="scientific">Kineosporia corallincola</name>
    <dbReference type="NCBI Taxonomy" id="2835133"/>
    <lineage>
        <taxon>Bacteria</taxon>
        <taxon>Bacillati</taxon>
        <taxon>Actinomycetota</taxon>
        <taxon>Actinomycetes</taxon>
        <taxon>Kineosporiales</taxon>
        <taxon>Kineosporiaceae</taxon>
        <taxon>Kineosporia</taxon>
    </lineage>
</organism>
<feature type="transmembrane region" description="Helical" evidence="9">
    <location>
        <begin position="423"/>
        <end position="442"/>
    </location>
</feature>
<evidence type="ECO:0000256" key="2">
    <source>
        <dbReference type="ARBA" id="ARBA00022475"/>
    </source>
</evidence>
<keyword evidence="6 9" id="KW-1133">Transmembrane helix</keyword>
<evidence type="ECO:0000256" key="7">
    <source>
        <dbReference type="ARBA" id="ARBA00023136"/>
    </source>
</evidence>
<evidence type="ECO:0000256" key="5">
    <source>
        <dbReference type="ARBA" id="ARBA00022692"/>
    </source>
</evidence>
<keyword evidence="5 9" id="KW-0812">Transmembrane</keyword>
<dbReference type="PANTHER" id="PTHR33908:SF3">
    <property type="entry name" value="UNDECAPRENYL PHOSPHATE-ALPHA-4-AMINO-4-DEOXY-L-ARABINOSE ARABINOSYL TRANSFERASE"/>
    <property type="match status" value="1"/>
</dbReference>
<feature type="transmembrane region" description="Helical" evidence="9">
    <location>
        <begin position="46"/>
        <end position="65"/>
    </location>
</feature>
<feature type="compositionally biased region" description="Low complexity" evidence="8">
    <location>
        <begin position="618"/>
        <end position="644"/>
    </location>
</feature>
<dbReference type="RefSeq" id="WP_214155980.1">
    <property type="nucleotide sequence ID" value="NZ_JAHBAY010000004.1"/>
</dbReference>
<dbReference type="EMBL" id="JAHBAY010000004">
    <property type="protein sequence ID" value="MBT0769686.1"/>
    <property type="molecule type" value="Genomic_DNA"/>
</dbReference>
<evidence type="ECO:0000256" key="3">
    <source>
        <dbReference type="ARBA" id="ARBA00022676"/>
    </source>
</evidence>
<keyword evidence="7 9" id="KW-0472">Membrane</keyword>
<dbReference type="InterPro" id="IPR056785">
    <property type="entry name" value="YkcA/B-like_C"/>
</dbReference>
<feature type="transmembrane region" description="Helical" evidence="9">
    <location>
        <begin position="454"/>
        <end position="473"/>
    </location>
</feature>
<feature type="transmembrane region" description="Helical" evidence="9">
    <location>
        <begin position="395"/>
        <end position="416"/>
    </location>
</feature>
<feature type="compositionally biased region" description="Low complexity" evidence="8">
    <location>
        <begin position="658"/>
        <end position="667"/>
    </location>
</feature>
<feature type="transmembrane region" description="Helical" evidence="9">
    <location>
        <begin position="153"/>
        <end position="173"/>
    </location>
</feature>
<keyword evidence="4" id="KW-0808">Transferase</keyword>
<dbReference type="InterPro" id="IPR038731">
    <property type="entry name" value="RgtA/B/C-like"/>
</dbReference>
<evidence type="ECO:0000259" key="10">
    <source>
        <dbReference type="Pfam" id="PF13231"/>
    </source>
</evidence>
<keyword evidence="13" id="KW-1185">Reference proteome</keyword>
<feature type="transmembrane region" description="Helical" evidence="9">
    <location>
        <begin position="120"/>
        <end position="147"/>
    </location>
</feature>
<keyword evidence="2" id="KW-1003">Cell membrane</keyword>
<feature type="domain" description="Putative mannosyltransferase YkcA/B-like C-terminal" evidence="11">
    <location>
        <begin position="549"/>
        <end position="615"/>
    </location>
</feature>
<feature type="region of interest" description="Disordered" evidence="8">
    <location>
        <begin position="507"/>
        <end position="542"/>
    </location>
</feature>
<evidence type="ECO:0000313" key="12">
    <source>
        <dbReference type="EMBL" id="MBT0769686.1"/>
    </source>
</evidence>
<feature type="transmembrane region" description="Helical" evidence="9">
    <location>
        <begin position="180"/>
        <end position="198"/>
    </location>
</feature>
<evidence type="ECO:0000313" key="13">
    <source>
        <dbReference type="Proteomes" id="UP001197247"/>
    </source>
</evidence>
<feature type="transmembrane region" description="Helical" evidence="9">
    <location>
        <begin position="249"/>
        <end position="270"/>
    </location>
</feature>
<feature type="transmembrane region" description="Helical" evidence="9">
    <location>
        <begin position="204"/>
        <end position="237"/>
    </location>
</feature>